<dbReference type="STRING" id="322710.Avin_20320"/>
<dbReference type="EnsemblBacteria" id="ACO78236">
    <property type="protein sequence ID" value="ACO78236"/>
    <property type="gene ID" value="Avin_20320"/>
</dbReference>
<gene>
    <name evidence="2" type="ordered locus">Avin_20320</name>
</gene>
<accession>C1DF33</accession>
<dbReference type="Proteomes" id="UP000002424">
    <property type="component" value="Chromosome"/>
</dbReference>
<evidence type="ECO:0000313" key="2">
    <source>
        <dbReference type="EMBL" id="ACO78236.1"/>
    </source>
</evidence>
<proteinExistence type="predicted"/>
<organism evidence="2 3">
    <name type="scientific">Azotobacter vinelandii (strain DJ / ATCC BAA-1303)</name>
    <dbReference type="NCBI Taxonomy" id="322710"/>
    <lineage>
        <taxon>Bacteria</taxon>
        <taxon>Pseudomonadati</taxon>
        <taxon>Pseudomonadota</taxon>
        <taxon>Gammaproteobacteria</taxon>
        <taxon>Pseudomonadales</taxon>
        <taxon>Pseudomonadaceae</taxon>
        <taxon>Azotobacter</taxon>
    </lineage>
</organism>
<keyword evidence="3" id="KW-1185">Reference proteome</keyword>
<reference evidence="2 3" key="1">
    <citation type="journal article" date="2009" name="J. Bacteriol.">
        <title>Genome sequence of Azotobacter vinelandii, an obligate aerobe specialized to support diverse anaerobic metabolic processes.</title>
        <authorList>
            <person name="Setubal J.C."/>
            <person name="dos Santos P."/>
            <person name="Goldman B.S."/>
            <person name="Ertesvag H."/>
            <person name="Espin G."/>
            <person name="Rubio L.M."/>
            <person name="Valla S."/>
            <person name="Almeida N.F."/>
            <person name="Balasubramanian D."/>
            <person name="Cromes L."/>
            <person name="Curatti L."/>
            <person name="Du Z."/>
            <person name="Godsy E."/>
            <person name="Goodner B."/>
            <person name="Hellner-Burris K."/>
            <person name="Hernandez J.A."/>
            <person name="Houmiel K."/>
            <person name="Imperial J."/>
            <person name="Kennedy C."/>
            <person name="Larson T.J."/>
            <person name="Latreille P."/>
            <person name="Ligon L.S."/>
            <person name="Lu J."/>
            <person name="Maerk M."/>
            <person name="Miller N.M."/>
            <person name="Norton S."/>
            <person name="O'Carroll I.P."/>
            <person name="Paulsen I."/>
            <person name="Raulfs E.C."/>
            <person name="Roemer R."/>
            <person name="Rosser J."/>
            <person name="Segura D."/>
            <person name="Slater S."/>
            <person name="Stricklin S.L."/>
            <person name="Studholme D.J."/>
            <person name="Sun J."/>
            <person name="Viana C.J."/>
            <person name="Wallin E."/>
            <person name="Wang B."/>
            <person name="Wheeler C."/>
            <person name="Zhu H."/>
            <person name="Dean D.R."/>
            <person name="Dixon R."/>
            <person name="Wood D."/>
        </authorList>
    </citation>
    <scope>NUCLEOTIDE SEQUENCE [LARGE SCALE GENOMIC DNA]</scope>
    <source>
        <strain evidence="3">DJ / ATCC BAA-1303</strain>
    </source>
</reference>
<feature type="region of interest" description="Disordered" evidence="1">
    <location>
        <begin position="1"/>
        <end position="35"/>
    </location>
</feature>
<dbReference type="EMBL" id="CP001157">
    <property type="protein sequence ID" value="ACO78236.1"/>
    <property type="molecule type" value="Genomic_DNA"/>
</dbReference>
<protein>
    <submittedName>
        <fullName evidence="2">Uncharacterized protein</fullName>
    </submittedName>
</protein>
<dbReference type="HOGENOM" id="CLU_3362957_0_0_6"/>
<dbReference type="AlphaFoldDB" id="C1DF33"/>
<evidence type="ECO:0000313" key="3">
    <source>
        <dbReference type="Proteomes" id="UP000002424"/>
    </source>
</evidence>
<evidence type="ECO:0000256" key="1">
    <source>
        <dbReference type="SAM" id="MobiDB-lite"/>
    </source>
</evidence>
<feature type="compositionally biased region" description="Basic and acidic residues" evidence="1">
    <location>
        <begin position="1"/>
        <end position="27"/>
    </location>
</feature>
<name>C1DF33_AZOVD</name>
<sequence length="35" mass="3802">MRRPSRMDEIGNHPDISGKKAHSERIELTGPAASG</sequence>
<dbReference type="KEGG" id="avn:Avin_20320"/>